<dbReference type="EMBL" id="BIFQ01000001">
    <property type="protein sequence ID" value="GCE02753.1"/>
    <property type="molecule type" value="Genomic_DNA"/>
</dbReference>
<evidence type="ECO:0000313" key="2">
    <source>
        <dbReference type="EMBL" id="GCE02753.1"/>
    </source>
</evidence>
<dbReference type="OrthoDB" id="9794513at2"/>
<dbReference type="PANTHER" id="PTHR12526:SF627">
    <property type="entry name" value="D-RHAMNOSYLTRANSFERASE WBPZ"/>
    <property type="match status" value="1"/>
</dbReference>
<dbReference type="AlphaFoldDB" id="A0A401Z7C1"/>
<evidence type="ECO:0000259" key="1">
    <source>
        <dbReference type="Pfam" id="PF00534"/>
    </source>
</evidence>
<dbReference type="PANTHER" id="PTHR12526">
    <property type="entry name" value="GLYCOSYLTRANSFERASE"/>
    <property type="match status" value="1"/>
</dbReference>
<proteinExistence type="predicted"/>
<comment type="caution">
    <text evidence="2">The sequence shown here is derived from an EMBL/GenBank/DDBJ whole genome shotgun (WGS) entry which is preliminary data.</text>
</comment>
<gene>
    <name evidence="2" type="ORF">KDAU_00820</name>
</gene>
<keyword evidence="2" id="KW-0808">Transferase</keyword>
<dbReference type="Gene3D" id="3.40.50.2000">
    <property type="entry name" value="Glycogen Phosphorylase B"/>
    <property type="match status" value="2"/>
</dbReference>
<dbReference type="Pfam" id="PF00534">
    <property type="entry name" value="Glycos_transf_1"/>
    <property type="match status" value="1"/>
</dbReference>
<reference evidence="3" key="1">
    <citation type="submission" date="2018-12" db="EMBL/GenBank/DDBJ databases">
        <title>Tengunoibacter tsumagoiensis gen. nov., sp. nov., Dictyobacter kobayashii sp. nov., D. alpinus sp. nov., and D. joshuensis sp. nov. and description of Dictyobacteraceae fam. nov. within the order Ktedonobacterales isolated from Tengu-no-mugimeshi.</title>
        <authorList>
            <person name="Wang C.M."/>
            <person name="Zheng Y."/>
            <person name="Sakai Y."/>
            <person name="Toyoda A."/>
            <person name="Minakuchi Y."/>
            <person name="Abe K."/>
            <person name="Yokota A."/>
            <person name="Yabe S."/>
        </authorList>
    </citation>
    <scope>NUCLEOTIDE SEQUENCE [LARGE SCALE GENOMIC DNA]</scope>
    <source>
        <strain evidence="3">S-27</strain>
    </source>
</reference>
<feature type="domain" description="Glycosyl transferase family 1" evidence="1">
    <location>
        <begin position="200"/>
        <end position="290"/>
    </location>
</feature>
<protein>
    <submittedName>
        <fullName evidence="2">LPS biosynthesis-related transferase</fullName>
    </submittedName>
</protein>
<dbReference type="InterPro" id="IPR001296">
    <property type="entry name" value="Glyco_trans_1"/>
</dbReference>
<keyword evidence="3" id="KW-1185">Reference proteome</keyword>
<accession>A0A401Z7C1</accession>
<evidence type="ECO:0000313" key="3">
    <source>
        <dbReference type="Proteomes" id="UP000287224"/>
    </source>
</evidence>
<dbReference type="Proteomes" id="UP000287224">
    <property type="component" value="Unassembled WGS sequence"/>
</dbReference>
<dbReference type="GO" id="GO:0016757">
    <property type="term" value="F:glycosyltransferase activity"/>
    <property type="evidence" value="ECO:0007669"/>
    <property type="project" value="InterPro"/>
</dbReference>
<dbReference type="SUPFAM" id="SSF53756">
    <property type="entry name" value="UDP-Glycosyltransferase/glycogen phosphorylase"/>
    <property type="match status" value="1"/>
</dbReference>
<organism evidence="2 3">
    <name type="scientific">Dictyobacter aurantiacus</name>
    <dbReference type="NCBI Taxonomy" id="1936993"/>
    <lineage>
        <taxon>Bacteria</taxon>
        <taxon>Bacillati</taxon>
        <taxon>Chloroflexota</taxon>
        <taxon>Ktedonobacteria</taxon>
        <taxon>Ktedonobacterales</taxon>
        <taxon>Dictyobacteraceae</taxon>
        <taxon>Dictyobacter</taxon>
    </lineage>
</organism>
<sequence>MKRLNILIWHIHGSYLNTLARIEHNWYLPVKEGRPEGYGGRGPTFDLPDYVHEVAADQVANLPLDLVIFQTPKNYFTDQYEILSPVQRELPRIYLEHNTPRPHASDTSHPINDPSVLLVHVTHYNRLMWDNGQTPTTVIEHSVAINPDAHFSGDYAKGITIVNGIQKRPRIAGYDLFLQARQSVPLDIAGMQTEELGGLGDIPYRELHGRIGRYRFLFSPIRYTSLPLAVIEAMTIGMPVVALATTELPTVIENGKNGYISCDIDVLMKHMRHLLDNPSLARQMGESARQVALERFGLDRFIRDWNEAFASVTRNSALST</sequence>
<name>A0A401Z7C1_9CHLR</name>
<dbReference type="RefSeq" id="WP_126594100.1">
    <property type="nucleotide sequence ID" value="NZ_BIFQ01000001.1"/>
</dbReference>